<dbReference type="WBParaSite" id="PS1159_v2.g19769.t1">
    <property type="protein sequence ID" value="PS1159_v2.g19769.t1"/>
    <property type="gene ID" value="PS1159_v2.g19769"/>
</dbReference>
<sequence length="206" mass="23913">MPSYKLNYFDVRGFGEGARLIFHYAGQKFEDNRITQEQWPKIKPTSDTGKAPWLEIDKERLYESAAIGRYLGNTFGLAGKDALENAQIDSIIDTYKDFINDVRPFFMVKSGRGDGKLKLEDVQPKYDEDVKKWYTYLQKRLEKVGSGYVASKLSWADFFLAEAIQTAMNFDADFAKKFPKIVEYKKKVHSNPKIKDYVEKRPESQF</sequence>
<organism evidence="1 2">
    <name type="scientific">Panagrolaimus sp. PS1159</name>
    <dbReference type="NCBI Taxonomy" id="55785"/>
    <lineage>
        <taxon>Eukaryota</taxon>
        <taxon>Metazoa</taxon>
        <taxon>Ecdysozoa</taxon>
        <taxon>Nematoda</taxon>
        <taxon>Chromadorea</taxon>
        <taxon>Rhabditida</taxon>
        <taxon>Tylenchina</taxon>
        <taxon>Panagrolaimomorpha</taxon>
        <taxon>Panagrolaimoidea</taxon>
        <taxon>Panagrolaimidae</taxon>
        <taxon>Panagrolaimus</taxon>
    </lineage>
</organism>
<accession>A0AC35FRX7</accession>
<protein>
    <submittedName>
        <fullName evidence="2">Glutathione S-transferase</fullName>
    </submittedName>
</protein>
<evidence type="ECO:0000313" key="2">
    <source>
        <dbReference type="WBParaSite" id="PS1159_v2.g19769.t1"/>
    </source>
</evidence>
<dbReference type="Proteomes" id="UP000887580">
    <property type="component" value="Unplaced"/>
</dbReference>
<name>A0AC35FRX7_9BILA</name>
<evidence type="ECO:0000313" key="1">
    <source>
        <dbReference type="Proteomes" id="UP000887580"/>
    </source>
</evidence>
<proteinExistence type="predicted"/>
<reference evidence="2" key="1">
    <citation type="submission" date="2022-11" db="UniProtKB">
        <authorList>
            <consortium name="WormBaseParasite"/>
        </authorList>
    </citation>
    <scope>IDENTIFICATION</scope>
</reference>